<evidence type="ECO:0000313" key="3">
    <source>
        <dbReference type="Proteomes" id="UP000664859"/>
    </source>
</evidence>
<organism evidence="2 3">
    <name type="scientific">Tribonema minus</name>
    <dbReference type="NCBI Taxonomy" id="303371"/>
    <lineage>
        <taxon>Eukaryota</taxon>
        <taxon>Sar</taxon>
        <taxon>Stramenopiles</taxon>
        <taxon>Ochrophyta</taxon>
        <taxon>PX clade</taxon>
        <taxon>Xanthophyceae</taxon>
        <taxon>Tribonematales</taxon>
        <taxon>Tribonemataceae</taxon>
        <taxon>Tribonema</taxon>
    </lineage>
</organism>
<dbReference type="AlphaFoldDB" id="A0A835ZCB3"/>
<dbReference type="OrthoDB" id="191686at2759"/>
<feature type="region of interest" description="Disordered" evidence="1">
    <location>
        <begin position="263"/>
        <end position="289"/>
    </location>
</feature>
<feature type="region of interest" description="Disordered" evidence="1">
    <location>
        <begin position="391"/>
        <end position="434"/>
    </location>
</feature>
<evidence type="ECO:0000313" key="2">
    <source>
        <dbReference type="EMBL" id="KAG5191085.1"/>
    </source>
</evidence>
<comment type="caution">
    <text evidence="2">The sequence shown here is derived from an EMBL/GenBank/DDBJ whole genome shotgun (WGS) entry which is preliminary data.</text>
</comment>
<dbReference type="SUPFAM" id="SSF47473">
    <property type="entry name" value="EF-hand"/>
    <property type="match status" value="1"/>
</dbReference>
<evidence type="ECO:0000256" key="1">
    <source>
        <dbReference type="SAM" id="MobiDB-lite"/>
    </source>
</evidence>
<dbReference type="Gene3D" id="1.10.238.10">
    <property type="entry name" value="EF-hand"/>
    <property type="match status" value="1"/>
</dbReference>
<proteinExistence type="predicted"/>
<dbReference type="InterPro" id="IPR011992">
    <property type="entry name" value="EF-hand-dom_pair"/>
</dbReference>
<dbReference type="EMBL" id="JAFCMP010000024">
    <property type="protein sequence ID" value="KAG5191085.1"/>
    <property type="molecule type" value="Genomic_DNA"/>
</dbReference>
<gene>
    <name evidence="2" type="ORF">JKP88DRAFT_242963</name>
</gene>
<protein>
    <submittedName>
        <fullName evidence="2">Uncharacterized protein</fullName>
    </submittedName>
</protein>
<name>A0A835ZCB3_9STRA</name>
<accession>A0A835ZCB3</accession>
<keyword evidence="3" id="KW-1185">Reference proteome</keyword>
<reference evidence="2" key="1">
    <citation type="submission" date="2021-02" db="EMBL/GenBank/DDBJ databases">
        <title>First Annotated Genome of the Yellow-green Alga Tribonema minus.</title>
        <authorList>
            <person name="Mahan K.M."/>
        </authorList>
    </citation>
    <scope>NUCLEOTIDE SEQUENCE</scope>
    <source>
        <strain evidence="2">UTEX B ZZ1240</strain>
    </source>
</reference>
<sequence>MRKDTYTHILAAERSEGESRRAATSAGGGRKKCVMGSGVSIDKETTAQLKAINYKHLGLTQAEARKLAAAFDDARIPPRNHLTSKDFADWIGPGHVIAYRQVPHHTQNFRIVFAVYDVAKTGQLALCDFVAATARYCAFRQRALAALAFAVYDRAQSGLLGLTAIQSMIAEVFGDRWRDDPKVKTILGALDGKVPLDLDGFEQFTTEHPNLVYTVFQLQSRLRALTLQDAGWKKMTARQTSRAALMHRAATLRLIPMASDSRHSGALRAASPRASPAAGGTAQLSPTQELIDNVRKLKEDMALKEASNAADKHVTGQQPAVARRKVTVVGVDDRNKLKHVRQERGRQATVNDSTDILKQAYSEAWDDKKAPSAAARQLSAGKTGAAAGWRHASAKRGATDSHIARVHSGSDGGRGGGRGAPLSSSGGSGGGSVELGRVVDVSARVARFR</sequence>
<dbReference type="Proteomes" id="UP000664859">
    <property type="component" value="Unassembled WGS sequence"/>
</dbReference>
<feature type="compositionally biased region" description="Gly residues" evidence="1">
    <location>
        <begin position="410"/>
        <end position="419"/>
    </location>
</feature>
<feature type="compositionally biased region" description="Low complexity" evidence="1">
    <location>
        <begin position="264"/>
        <end position="282"/>
    </location>
</feature>